<dbReference type="AlphaFoldDB" id="A0A506UH43"/>
<dbReference type="PANTHER" id="PTHR46211:SF14">
    <property type="entry name" value="GLYCEROPHOSPHODIESTER PHOSPHODIESTERASE"/>
    <property type="match status" value="1"/>
</dbReference>
<dbReference type="SUPFAM" id="SSF51695">
    <property type="entry name" value="PLC-like phosphodiesterases"/>
    <property type="match status" value="2"/>
</dbReference>
<dbReference type="PANTHER" id="PTHR46211">
    <property type="entry name" value="GLYCEROPHOSPHORYL DIESTER PHOSPHODIESTERASE"/>
    <property type="match status" value="1"/>
</dbReference>
<dbReference type="OrthoDB" id="1854250at2"/>
<evidence type="ECO:0000313" key="3">
    <source>
        <dbReference type="Proteomes" id="UP000318801"/>
    </source>
</evidence>
<sequence length="485" mass="52814">MTAVTPCHVWPARRFAGRPSVIAHRGASAHATENTLEAYATAADLGADMWEIDVHLTADGVPVISHDASAEAVFGIAHVIAETDFRTLRHDVPGVPTLREVVDLARARDQALYVEIKGPGSGVVAIAALEEWGFEAAVFGSFNHDEVRAMAAVGSRYQISVLVRKGEDPFEAQRDTGAGIIHLCWEKAGDRPQDLVTPELIARAAGEGIGIVLWHEERPAVLEDLVTLPVLGICSNQPELIGGFSALPSRRTVVVCHRGVNHLAPENTKAAAVLAYDLGADILELDVRETADGAIVVMHDKTLDRTTDATGFVVETALSALEGVDAGRWFSPFYAGESILTLQAAISLCKARGRQMYIENKAVRPEKLVALVRQMDFLDQCFFWSADMALMDGMRAVSPGVRLKSNIAHHGSIDAMIDRLQPVIAEIQLEDWEDEAPLCRARGITPMLHYFGDDPVVFERIAKLAPEMINLNRADMLLDCLKRLS</sequence>
<evidence type="ECO:0000313" key="2">
    <source>
        <dbReference type="EMBL" id="TPW32217.1"/>
    </source>
</evidence>
<dbReference type="Pfam" id="PF03009">
    <property type="entry name" value="GDPD"/>
    <property type="match status" value="2"/>
</dbReference>
<gene>
    <name evidence="2" type="ORF">FJU08_04190</name>
</gene>
<dbReference type="CDD" id="cd08556">
    <property type="entry name" value="GDPD"/>
    <property type="match status" value="1"/>
</dbReference>
<accession>A0A506UH43</accession>
<dbReference type="InterPro" id="IPR030395">
    <property type="entry name" value="GP_PDE_dom"/>
</dbReference>
<dbReference type="GO" id="GO:0008081">
    <property type="term" value="F:phosphoric diester hydrolase activity"/>
    <property type="evidence" value="ECO:0007669"/>
    <property type="project" value="InterPro"/>
</dbReference>
<dbReference type="CDD" id="cd08566">
    <property type="entry name" value="GDPD_AtGDE_like"/>
    <property type="match status" value="1"/>
</dbReference>
<feature type="domain" description="GP-PDE" evidence="1">
    <location>
        <begin position="252"/>
        <end position="485"/>
    </location>
</feature>
<dbReference type="PROSITE" id="PS51704">
    <property type="entry name" value="GP_PDE"/>
    <property type="match status" value="2"/>
</dbReference>
<name>A0A506UH43_9HYPH</name>
<comment type="caution">
    <text evidence="2">The sequence shown here is derived from an EMBL/GenBank/DDBJ whole genome shotgun (WGS) entry which is preliminary data.</text>
</comment>
<dbReference type="EMBL" id="VHLG01000002">
    <property type="protein sequence ID" value="TPW32217.1"/>
    <property type="molecule type" value="Genomic_DNA"/>
</dbReference>
<dbReference type="InterPro" id="IPR017946">
    <property type="entry name" value="PLC-like_Pdiesterase_TIM-brl"/>
</dbReference>
<dbReference type="Gene3D" id="3.20.20.190">
    <property type="entry name" value="Phosphatidylinositol (PI) phosphodiesterase"/>
    <property type="match status" value="2"/>
</dbReference>
<protein>
    <recommendedName>
        <fullName evidence="1">GP-PDE domain-containing protein</fullName>
    </recommendedName>
</protein>
<evidence type="ECO:0000259" key="1">
    <source>
        <dbReference type="PROSITE" id="PS51704"/>
    </source>
</evidence>
<proteinExistence type="predicted"/>
<dbReference type="Proteomes" id="UP000318801">
    <property type="component" value="Unassembled WGS sequence"/>
</dbReference>
<organism evidence="2 3">
    <name type="scientific">Martelella alba</name>
    <dbReference type="NCBI Taxonomy" id="2590451"/>
    <lineage>
        <taxon>Bacteria</taxon>
        <taxon>Pseudomonadati</taxon>
        <taxon>Pseudomonadota</taxon>
        <taxon>Alphaproteobacteria</taxon>
        <taxon>Hyphomicrobiales</taxon>
        <taxon>Aurantimonadaceae</taxon>
        <taxon>Martelella</taxon>
    </lineage>
</organism>
<keyword evidence="3" id="KW-1185">Reference proteome</keyword>
<dbReference type="GO" id="GO:0006629">
    <property type="term" value="P:lipid metabolic process"/>
    <property type="evidence" value="ECO:0007669"/>
    <property type="project" value="InterPro"/>
</dbReference>
<reference evidence="2 3" key="1">
    <citation type="submission" date="2019-06" db="EMBL/GenBank/DDBJ databases">
        <authorList>
            <person name="Li M."/>
        </authorList>
    </citation>
    <scope>NUCLEOTIDE SEQUENCE [LARGE SCALE GENOMIC DNA]</scope>
    <source>
        <strain evidence="2 3">BGMRC2036</strain>
    </source>
</reference>
<dbReference type="RefSeq" id="WP_141147728.1">
    <property type="nucleotide sequence ID" value="NZ_VHLG01000002.1"/>
</dbReference>
<feature type="domain" description="GP-PDE" evidence="1">
    <location>
        <begin position="19"/>
        <end position="245"/>
    </location>
</feature>